<keyword evidence="2" id="KW-0378">Hydrolase</keyword>
<sequence length="286" mass="31800">MESIRELERVLTLKQVGPTTFEGPAMNALVFVRMFGGHLAAQALAAASATIEDGKYVHSLHSYFLRPAEADLPVRYEVLPLRDGRSYALRTVQAYQGEKLCFVLSASFHHNLDEGPEHAEQMPDVPRPEAIAPGGKIPSGVPDAEKEFHEWDIRDVPIESNAQDATTVSGRSLWFRYRHQLPDTDVFHAQALTYLTDMTLLYTSLQAHPEAKVQLASLDHNMWFLRPVRVDDWLLYRQSSPSAGSGRALTQGKIFDAAGNLVAVIVQEGLARNLREGATQVPMRGK</sequence>
<dbReference type="STRING" id="156976.AK829_02780"/>
<accession>A0A0K1RA47</accession>
<reference evidence="5 6" key="1">
    <citation type="submission" date="2015-08" db="EMBL/GenBank/DDBJ databases">
        <authorList>
            <person name="Babu N.S."/>
            <person name="Beckwith C.J."/>
            <person name="Beseler K.G."/>
            <person name="Brison A."/>
            <person name="Carone J.V."/>
            <person name="Caskin T.P."/>
            <person name="Diamond M."/>
            <person name="Durham M.E."/>
            <person name="Foxe J.M."/>
            <person name="Go M."/>
            <person name="Henderson B.A."/>
            <person name="Jones I.B."/>
            <person name="McGettigan J.A."/>
            <person name="Micheletti S.J."/>
            <person name="Nasrallah M.E."/>
            <person name="Ortiz D."/>
            <person name="Piller C.R."/>
            <person name="Privatt S.R."/>
            <person name="Schneider S.L."/>
            <person name="Sharp S."/>
            <person name="Smith T.C."/>
            <person name="Stanton J.D."/>
            <person name="Ullery H.E."/>
            <person name="Wilson R.J."/>
            <person name="Serrano M.G."/>
            <person name="Buck G."/>
            <person name="Lee V."/>
            <person name="Wang Y."/>
            <person name="Carvalho R."/>
            <person name="Voegtly L."/>
            <person name="Shi R."/>
            <person name="Duckworth R."/>
            <person name="Johnson A."/>
            <person name="Loviza R."/>
            <person name="Walstead R."/>
            <person name="Shah Z."/>
            <person name="Kiflezghi M."/>
            <person name="Wade K."/>
            <person name="Ball S.L."/>
            <person name="Bradley K.W."/>
            <person name="Asai D.J."/>
            <person name="Bowman C.A."/>
            <person name="Russell D.A."/>
            <person name="Pope W.H."/>
            <person name="Jacobs-Sera D."/>
            <person name="Hendrix R.W."/>
            <person name="Hatfull G.F."/>
        </authorList>
    </citation>
    <scope>NUCLEOTIDE SEQUENCE [LARGE SCALE GENOMIC DNA]</scope>
    <source>
        <strain evidence="5 6">PUDD_83A45</strain>
    </source>
</reference>
<dbReference type="InterPro" id="IPR049449">
    <property type="entry name" value="TesB_ACOT8-like_N"/>
</dbReference>
<dbReference type="GO" id="GO:0009062">
    <property type="term" value="P:fatty acid catabolic process"/>
    <property type="evidence" value="ECO:0007669"/>
    <property type="project" value="TreeGrafter"/>
</dbReference>
<evidence type="ECO:0008006" key="7">
    <source>
        <dbReference type="Google" id="ProtNLM"/>
    </source>
</evidence>
<gene>
    <name evidence="5" type="ORF">AK829_02780</name>
</gene>
<evidence type="ECO:0000259" key="3">
    <source>
        <dbReference type="Pfam" id="PF02551"/>
    </source>
</evidence>
<evidence type="ECO:0000313" key="6">
    <source>
        <dbReference type="Proteomes" id="UP000060016"/>
    </source>
</evidence>
<dbReference type="CDD" id="cd03445">
    <property type="entry name" value="Thioesterase_II_repeat2"/>
    <property type="match status" value="1"/>
</dbReference>
<dbReference type="InterPro" id="IPR029069">
    <property type="entry name" value="HotDog_dom_sf"/>
</dbReference>
<proteinExistence type="inferred from homology"/>
<dbReference type="CDD" id="cd03444">
    <property type="entry name" value="Thioesterase_II_repeat1"/>
    <property type="match status" value="1"/>
</dbReference>
<evidence type="ECO:0000256" key="1">
    <source>
        <dbReference type="ARBA" id="ARBA00006538"/>
    </source>
</evidence>
<dbReference type="KEGG" id="crie:AK829_02780"/>
<dbReference type="PANTHER" id="PTHR11066:SF34">
    <property type="entry name" value="ACYL-COENZYME A THIOESTERASE 8"/>
    <property type="match status" value="1"/>
</dbReference>
<dbReference type="AlphaFoldDB" id="A0A0K1RA47"/>
<dbReference type="PANTHER" id="PTHR11066">
    <property type="entry name" value="ACYL-COA THIOESTERASE"/>
    <property type="match status" value="1"/>
</dbReference>
<dbReference type="Pfam" id="PF02551">
    <property type="entry name" value="Acyl_CoA_thio"/>
    <property type="match status" value="1"/>
</dbReference>
<dbReference type="InterPro" id="IPR042171">
    <property type="entry name" value="Acyl-CoA_hotdog"/>
</dbReference>
<dbReference type="Proteomes" id="UP000060016">
    <property type="component" value="Chromosome"/>
</dbReference>
<evidence type="ECO:0000259" key="4">
    <source>
        <dbReference type="Pfam" id="PF13622"/>
    </source>
</evidence>
<evidence type="ECO:0000256" key="2">
    <source>
        <dbReference type="ARBA" id="ARBA00022801"/>
    </source>
</evidence>
<dbReference type="InterPro" id="IPR025652">
    <property type="entry name" value="TesB_C"/>
</dbReference>
<dbReference type="GO" id="GO:0047617">
    <property type="term" value="F:fatty acyl-CoA hydrolase activity"/>
    <property type="evidence" value="ECO:0007669"/>
    <property type="project" value="InterPro"/>
</dbReference>
<protein>
    <recommendedName>
        <fullName evidence="7">Acyl-CoA thioesterase II</fullName>
    </recommendedName>
</protein>
<dbReference type="EMBL" id="CP012342">
    <property type="protein sequence ID" value="AKV58263.1"/>
    <property type="molecule type" value="Genomic_DNA"/>
</dbReference>
<feature type="domain" description="Acyl-CoA thioesterase 2 C-terminal" evidence="3">
    <location>
        <begin position="145"/>
        <end position="270"/>
    </location>
</feature>
<keyword evidence="6" id="KW-1185">Reference proteome</keyword>
<dbReference type="PATRIC" id="fig|156976.3.peg.548"/>
<dbReference type="RefSeq" id="WP_052204037.1">
    <property type="nucleotide sequence ID" value="NZ_CALUAC010000019.1"/>
</dbReference>
<dbReference type="GO" id="GO:0006637">
    <property type="term" value="P:acyl-CoA metabolic process"/>
    <property type="evidence" value="ECO:0007669"/>
    <property type="project" value="InterPro"/>
</dbReference>
<comment type="similarity">
    <text evidence="1">Belongs to the C/M/P thioester hydrolase family.</text>
</comment>
<organism evidence="5 6">
    <name type="scientific">Corynebacterium riegelii</name>
    <dbReference type="NCBI Taxonomy" id="156976"/>
    <lineage>
        <taxon>Bacteria</taxon>
        <taxon>Bacillati</taxon>
        <taxon>Actinomycetota</taxon>
        <taxon>Actinomycetes</taxon>
        <taxon>Mycobacteriales</taxon>
        <taxon>Corynebacteriaceae</taxon>
        <taxon>Corynebacterium</taxon>
    </lineage>
</organism>
<dbReference type="Gene3D" id="2.40.160.210">
    <property type="entry name" value="Acyl-CoA thioesterase, double hotdog domain"/>
    <property type="match status" value="1"/>
</dbReference>
<evidence type="ECO:0000313" key="5">
    <source>
        <dbReference type="EMBL" id="AKV58263.1"/>
    </source>
</evidence>
<dbReference type="InterPro" id="IPR003703">
    <property type="entry name" value="Acyl_CoA_thio"/>
</dbReference>
<name>A0A0K1RA47_9CORY</name>
<feature type="domain" description="Acyl-CoA thioesterase-like N-terminal HotDog" evidence="4">
    <location>
        <begin position="34"/>
        <end position="109"/>
    </location>
</feature>
<dbReference type="SUPFAM" id="SSF54637">
    <property type="entry name" value="Thioesterase/thiol ester dehydrase-isomerase"/>
    <property type="match status" value="2"/>
</dbReference>
<dbReference type="Pfam" id="PF13622">
    <property type="entry name" value="4HBT_3"/>
    <property type="match status" value="1"/>
</dbReference>